<dbReference type="PANTHER" id="PTHR23505:SF79">
    <property type="entry name" value="PROTEIN SPINSTER"/>
    <property type="match status" value="1"/>
</dbReference>
<evidence type="ECO:0000256" key="1">
    <source>
        <dbReference type="ARBA" id="ARBA00004141"/>
    </source>
</evidence>
<evidence type="ECO:0008006" key="9">
    <source>
        <dbReference type="Google" id="ProtNLM"/>
    </source>
</evidence>
<dbReference type="InterPro" id="IPR036259">
    <property type="entry name" value="MFS_trans_sf"/>
</dbReference>
<name>A0AAN4ZCQ6_9BILA</name>
<reference evidence="8" key="1">
    <citation type="submission" date="2022-10" db="EMBL/GenBank/DDBJ databases">
        <title>Genome assembly of Pristionchus species.</title>
        <authorList>
            <person name="Yoshida K."/>
            <person name="Sommer R.J."/>
        </authorList>
    </citation>
    <scope>NUCLEOTIDE SEQUENCE [LARGE SCALE GENOMIC DNA]</scope>
    <source>
        <strain evidence="8">RS5460</strain>
    </source>
</reference>
<sequence length="359" mass="39322">MSLVKSDQYWLFVLLRSFESGVFEVFSILITVLQAEHFTGNYLTSAIAANHVGLSLANLIASPINGLFVENKLPWQLGISVAPVLMIPVLILSAIFLRSSKYQAMPHPLLILQNAVGVFRIPSFVILVAAMCVDSFYSGTYHFWMTPMRLYAIEVYPEIFFGVSYTIFTTLTSTLWFIGGLCGSAAVPYLTRKLETATGICSCIPPIALALPLIYGLSQLIQSFDCLVEISMLTSNFPIFLASFIINGFVGAGTTLNSLKIKLATTPANQRSSAISVSKLLITITGLPSAQIFAVISDSIRGDSTSSIDHLEALQATFIYTWPIPLASSVLGFVLLRFYSRDVKKANEIDEREEEESAP</sequence>
<evidence type="ECO:0000256" key="4">
    <source>
        <dbReference type="ARBA" id="ARBA00022989"/>
    </source>
</evidence>
<feature type="transmembrane region" description="Helical" evidence="6">
    <location>
        <begin position="159"/>
        <end position="190"/>
    </location>
</feature>
<feature type="transmembrane region" description="Helical" evidence="6">
    <location>
        <begin position="237"/>
        <end position="259"/>
    </location>
</feature>
<dbReference type="SUPFAM" id="SSF103473">
    <property type="entry name" value="MFS general substrate transporter"/>
    <property type="match status" value="1"/>
</dbReference>
<feature type="transmembrane region" description="Helical" evidence="6">
    <location>
        <begin position="317"/>
        <end position="339"/>
    </location>
</feature>
<dbReference type="Gene3D" id="1.20.1250.20">
    <property type="entry name" value="MFS general substrate transporter like domains"/>
    <property type="match status" value="1"/>
</dbReference>
<gene>
    <name evidence="7" type="ORF">PMAYCL1PPCAC_05547</name>
</gene>
<accession>A0AAN4ZCQ6</accession>
<keyword evidence="8" id="KW-1185">Reference proteome</keyword>
<evidence type="ECO:0000256" key="3">
    <source>
        <dbReference type="ARBA" id="ARBA00022692"/>
    </source>
</evidence>
<keyword evidence="3 6" id="KW-0812">Transmembrane</keyword>
<feature type="transmembrane region" description="Helical" evidence="6">
    <location>
        <begin position="197"/>
        <end position="217"/>
    </location>
</feature>
<dbReference type="PANTHER" id="PTHR23505">
    <property type="entry name" value="SPINSTER"/>
    <property type="match status" value="1"/>
</dbReference>
<evidence type="ECO:0000256" key="5">
    <source>
        <dbReference type="ARBA" id="ARBA00023136"/>
    </source>
</evidence>
<dbReference type="EMBL" id="BTRK01000002">
    <property type="protein sequence ID" value="GMR35352.1"/>
    <property type="molecule type" value="Genomic_DNA"/>
</dbReference>
<evidence type="ECO:0000256" key="2">
    <source>
        <dbReference type="ARBA" id="ARBA00022448"/>
    </source>
</evidence>
<comment type="caution">
    <text evidence="7">The sequence shown here is derived from an EMBL/GenBank/DDBJ whole genome shotgun (WGS) entry which is preliminary data.</text>
</comment>
<comment type="subcellular location">
    <subcellularLocation>
        <location evidence="1">Membrane</location>
        <topology evidence="1">Multi-pass membrane protein</topology>
    </subcellularLocation>
</comment>
<feature type="transmembrane region" description="Helical" evidence="6">
    <location>
        <begin position="73"/>
        <end position="97"/>
    </location>
</feature>
<feature type="non-terminal residue" evidence="7">
    <location>
        <position position="359"/>
    </location>
</feature>
<feature type="transmembrane region" description="Helical" evidence="6">
    <location>
        <begin position="118"/>
        <end position="139"/>
    </location>
</feature>
<feature type="transmembrane region" description="Helical" evidence="6">
    <location>
        <begin position="12"/>
        <end position="33"/>
    </location>
</feature>
<dbReference type="GO" id="GO:0016020">
    <property type="term" value="C:membrane"/>
    <property type="evidence" value="ECO:0007669"/>
    <property type="project" value="UniProtKB-SubCell"/>
</dbReference>
<evidence type="ECO:0000313" key="8">
    <source>
        <dbReference type="Proteomes" id="UP001328107"/>
    </source>
</evidence>
<feature type="transmembrane region" description="Helical" evidence="6">
    <location>
        <begin position="280"/>
        <end position="297"/>
    </location>
</feature>
<organism evidence="7 8">
    <name type="scientific">Pristionchus mayeri</name>
    <dbReference type="NCBI Taxonomy" id="1317129"/>
    <lineage>
        <taxon>Eukaryota</taxon>
        <taxon>Metazoa</taxon>
        <taxon>Ecdysozoa</taxon>
        <taxon>Nematoda</taxon>
        <taxon>Chromadorea</taxon>
        <taxon>Rhabditida</taxon>
        <taxon>Rhabditina</taxon>
        <taxon>Diplogasteromorpha</taxon>
        <taxon>Diplogasteroidea</taxon>
        <taxon>Neodiplogasteridae</taxon>
        <taxon>Pristionchus</taxon>
    </lineage>
</organism>
<proteinExistence type="predicted"/>
<evidence type="ECO:0000313" key="7">
    <source>
        <dbReference type="EMBL" id="GMR35352.1"/>
    </source>
</evidence>
<keyword evidence="2" id="KW-0813">Transport</keyword>
<dbReference type="Proteomes" id="UP001328107">
    <property type="component" value="Unassembled WGS sequence"/>
</dbReference>
<evidence type="ECO:0000256" key="6">
    <source>
        <dbReference type="SAM" id="Phobius"/>
    </source>
</evidence>
<protein>
    <recommendedName>
        <fullName evidence="9">Membrane transporter</fullName>
    </recommendedName>
</protein>
<dbReference type="InterPro" id="IPR044770">
    <property type="entry name" value="MFS_spinster-like"/>
</dbReference>
<keyword evidence="4 6" id="KW-1133">Transmembrane helix</keyword>
<dbReference type="AlphaFoldDB" id="A0AAN4ZCQ6"/>
<keyword evidence="5 6" id="KW-0472">Membrane</keyword>